<gene>
    <name evidence="2" type="ORF">S01H4_49156</name>
</gene>
<dbReference type="Pfam" id="PF00270">
    <property type="entry name" value="DEAD"/>
    <property type="match status" value="1"/>
</dbReference>
<dbReference type="AlphaFoldDB" id="X1BQ82"/>
<dbReference type="Gene3D" id="3.40.50.300">
    <property type="entry name" value="P-loop containing nucleotide triphosphate hydrolases"/>
    <property type="match status" value="1"/>
</dbReference>
<feature type="domain" description="Helicase ATP-binding" evidence="1">
    <location>
        <begin position="29"/>
        <end position="194"/>
    </location>
</feature>
<evidence type="ECO:0000313" key="2">
    <source>
        <dbReference type="EMBL" id="GAG97175.1"/>
    </source>
</evidence>
<accession>X1BQ82</accession>
<dbReference type="SUPFAM" id="SSF52540">
    <property type="entry name" value="P-loop containing nucleoside triphosphate hydrolases"/>
    <property type="match status" value="1"/>
</dbReference>
<name>X1BQ82_9ZZZZ</name>
<organism evidence="2">
    <name type="scientific">marine sediment metagenome</name>
    <dbReference type="NCBI Taxonomy" id="412755"/>
    <lineage>
        <taxon>unclassified sequences</taxon>
        <taxon>metagenomes</taxon>
        <taxon>ecological metagenomes</taxon>
    </lineage>
</organism>
<dbReference type="EMBL" id="BART01027777">
    <property type="protein sequence ID" value="GAG97175.1"/>
    <property type="molecule type" value="Genomic_DNA"/>
</dbReference>
<feature type="non-terminal residue" evidence="2">
    <location>
        <position position="194"/>
    </location>
</feature>
<evidence type="ECO:0000259" key="1">
    <source>
        <dbReference type="PROSITE" id="PS51192"/>
    </source>
</evidence>
<reference evidence="2" key="1">
    <citation type="journal article" date="2014" name="Front. Microbiol.">
        <title>High frequency of phylogenetically diverse reductive dehalogenase-homologous genes in deep subseafloor sedimentary metagenomes.</title>
        <authorList>
            <person name="Kawai M."/>
            <person name="Futagami T."/>
            <person name="Toyoda A."/>
            <person name="Takaki Y."/>
            <person name="Nishi S."/>
            <person name="Hori S."/>
            <person name="Arai W."/>
            <person name="Tsubouchi T."/>
            <person name="Morono Y."/>
            <person name="Uchiyama I."/>
            <person name="Ito T."/>
            <person name="Fujiyama A."/>
            <person name="Inagaki F."/>
            <person name="Takami H."/>
        </authorList>
    </citation>
    <scope>NUCLEOTIDE SEQUENCE</scope>
    <source>
        <strain evidence="2">Expedition CK06-06</strain>
    </source>
</reference>
<proteinExistence type="predicted"/>
<dbReference type="GO" id="GO:0003676">
    <property type="term" value="F:nucleic acid binding"/>
    <property type="evidence" value="ECO:0007669"/>
    <property type="project" value="InterPro"/>
</dbReference>
<sequence length="194" mass="22442">MVDNAVIEFQKFFKEATGYGNNPYPYQTRLALGESLPSLLDVPTGMGKTDAVFFAWLWRRRFSSQDIRDSTPRRLIYCLPMRVLVEQTKDKIRKWLKELGLLAEGPSDSRAGDGWADEKDHCEDRISVTVLMGGEDKDDWDFFPDKDAVIIGTQDMLLSRVLNRGYSMSRYRWPIHLALLNNDCLWIVDEVQLM</sequence>
<dbReference type="PROSITE" id="PS51192">
    <property type="entry name" value="HELICASE_ATP_BIND_1"/>
    <property type="match status" value="1"/>
</dbReference>
<comment type="caution">
    <text evidence="2">The sequence shown here is derived from an EMBL/GenBank/DDBJ whole genome shotgun (WGS) entry which is preliminary data.</text>
</comment>
<dbReference type="GO" id="GO:0005524">
    <property type="term" value="F:ATP binding"/>
    <property type="evidence" value="ECO:0007669"/>
    <property type="project" value="InterPro"/>
</dbReference>
<dbReference type="InterPro" id="IPR014001">
    <property type="entry name" value="Helicase_ATP-bd"/>
</dbReference>
<protein>
    <recommendedName>
        <fullName evidence="1">Helicase ATP-binding domain-containing protein</fullName>
    </recommendedName>
</protein>
<dbReference type="InterPro" id="IPR011545">
    <property type="entry name" value="DEAD/DEAH_box_helicase_dom"/>
</dbReference>
<dbReference type="InterPro" id="IPR027417">
    <property type="entry name" value="P-loop_NTPase"/>
</dbReference>